<keyword evidence="2" id="KW-1185">Reference proteome</keyword>
<gene>
    <name evidence="1" type="ORF">HH214_00780</name>
</gene>
<dbReference type="KEGG" id="mrob:HH214_00780"/>
<name>A0A7L5DTR8_9SPHI</name>
<dbReference type="InterPro" id="IPR002763">
    <property type="entry name" value="DUF72"/>
</dbReference>
<dbReference type="PANTHER" id="PTHR30348">
    <property type="entry name" value="UNCHARACTERIZED PROTEIN YECE"/>
    <property type="match status" value="1"/>
</dbReference>
<proteinExistence type="predicted"/>
<dbReference type="Gene3D" id="3.20.20.410">
    <property type="entry name" value="Protein of unknown function UPF0759"/>
    <property type="match status" value="1"/>
</dbReference>
<dbReference type="InterPro" id="IPR036520">
    <property type="entry name" value="UPF0759_sf"/>
</dbReference>
<protein>
    <submittedName>
        <fullName evidence="1">DUF72 domain-containing protein</fullName>
    </submittedName>
</protein>
<sequence>MEFGKVAPTQLANSDFSLPPDPALTTATLSLAKPVQQLKVHVGCTSWGRKEWKGNLFPAKTKDVDFLQEYVKHFNCVELNATFYRIFEPDTIAKWREKTEANSNFKFCPKFNQTISHLQRLRGVDELTTAFYKSMLAFEDKLGPMFLQLNDNFSPNSFNELKKYLQSLPHDLPVFTELRHRNWFMQPKVEEAVFEMMHNMNIGAVITDTAGRRDVVHMTLTVPHAFIRFVGNGLHPTDYLRIDAWVERLKQWTKQGLQSVYFMMHQPEEVNAPVLCDYFIERLNQKLNLKLQRPRLLPTNGTLF</sequence>
<organism evidence="1 2">
    <name type="scientific">Mucilaginibacter robiniae</name>
    <dbReference type="NCBI Taxonomy" id="2728022"/>
    <lineage>
        <taxon>Bacteria</taxon>
        <taxon>Pseudomonadati</taxon>
        <taxon>Bacteroidota</taxon>
        <taxon>Sphingobacteriia</taxon>
        <taxon>Sphingobacteriales</taxon>
        <taxon>Sphingobacteriaceae</taxon>
        <taxon>Mucilaginibacter</taxon>
    </lineage>
</organism>
<dbReference type="AlphaFoldDB" id="A0A7L5DTR8"/>
<accession>A0A7L5DTR8</accession>
<dbReference type="PANTHER" id="PTHR30348:SF9">
    <property type="entry name" value="UPF0759 PROTEIN YECE"/>
    <property type="match status" value="1"/>
</dbReference>
<dbReference type="SUPFAM" id="SSF117396">
    <property type="entry name" value="TM1631-like"/>
    <property type="match status" value="1"/>
</dbReference>
<dbReference type="EMBL" id="CP051682">
    <property type="protein sequence ID" value="QJD94505.1"/>
    <property type="molecule type" value="Genomic_DNA"/>
</dbReference>
<dbReference type="Pfam" id="PF01904">
    <property type="entry name" value="DUF72"/>
    <property type="match status" value="1"/>
</dbReference>
<reference evidence="1 2" key="1">
    <citation type="submission" date="2020-04" db="EMBL/GenBank/DDBJ databases">
        <title>Genome sequencing of novel species.</title>
        <authorList>
            <person name="Heo J."/>
            <person name="Kim S.-J."/>
            <person name="Kim J.-S."/>
            <person name="Hong S.-B."/>
            <person name="Kwon S.-W."/>
        </authorList>
    </citation>
    <scope>NUCLEOTIDE SEQUENCE [LARGE SCALE GENOMIC DNA]</scope>
    <source>
        <strain evidence="1 2">F39-2</strain>
    </source>
</reference>
<evidence type="ECO:0000313" key="1">
    <source>
        <dbReference type="EMBL" id="QJD94505.1"/>
    </source>
</evidence>
<dbReference type="Proteomes" id="UP000503278">
    <property type="component" value="Chromosome"/>
</dbReference>
<dbReference type="RefSeq" id="WP_169605523.1">
    <property type="nucleotide sequence ID" value="NZ_CP051682.1"/>
</dbReference>
<evidence type="ECO:0000313" key="2">
    <source>
        <dbReference type="Proteomes" id="UP000503278"/>
    </source>
</evidence>